<dbReference type="Pfam" id="PF00035">
    <property type="entry name" value="dsrm"/>
    <property type="match status" value="1"/>
</dbReference>
<protein>
    <recommendedName>
        <fullName evidence="2">DRBM domain-containing protein</fullName>
    </recommendedName>
</protein>
<dbReference type="InParanoid" id="A0A067MI91"/>
<dbReference type="AlphaFoldDB" id="A0A067MI91"/>
<evidence type="ECO:0000313" key="3">
    <source>
        <dbReference type="EMBL" id="KDQ14420.1"/>
    </source>
</evidence>
<name>A0A067MI91_BOTB1</name>
<organism evidence="3 4">
    <name type="scientific">Botryobasidium botryosum (strain FD-172 SS1)</name>
    <dbReference type="NCBI Taxonomy" id="930990"/>
    <lineage>
        <taxon>Eukaryota</taxon>
        <taxon>Fungi</taxon>
        <taxon>Dikarya</taxon>
        <taxon>Basidiomycota</taxon>
        <taxon>Agaricomycotina</taxon>
        <taxon>Agaricomycetes</taxon>
        <taxon>Cantharellales</taxon>
        <taxon>Botryobasidiaceae</taxon>
        <taxon>Botryobasidium</taxon>
    </lineage>
</organism>
<dbReference type="Proteomes" id="UP000027195">
    <property type="component" value="Unassembled WGS sequence"/>
</dbReference>
<dbReference type="CDD" id="cd00048">
    <property type="entry name" value="DSRM_SF"/>
    <property type="match status" value="1"/>
</dbReference>
<evidence type="ECO:0000256" key="1">
    <source>
        <dbReference type="PROSITE-ProRule" id="PRU00266"/>
    </source>
</evidence>
<dbReference type="SUPFAM" id="SSF54768">
    <property type="entry name" value="dsRNA-binding domain-like"/>
    <property type="match status" value="1"/>
</dbReference>
<feature type="domain" description="DRBM" evidence="2">
    <location>
        <begin position="10"/>
        <end position="80"/>
    </location>
</feature>
<dbReference type="PROSITE" id="PS50137">
    <property type="entry name" value="DS_RBD"/>
    <property type="match status" value="1"/>
</dbReference>
<gene>
    <name evidence="3" type="ORF">BOTBODRAFT_187791</name>
</gene>
<dbReference type="Gene3D" id="3.30.160.20">
    <property type="match status" value="1"/>
</dbReference>
<dbReference type="GO" id="GO:0003723">
    <property type="term" value="F:RNA binding"/>
    <property type="evidence" value="ECO:0007669"/>
    <property type="project" value="UniProtKB-UniRule"/>
</dbReference>
<dbReference type="OrthoDB" id="2392202at2759"/>
<dbReference type="InterPro" id="IPR014720">
    <property type="entry name" value="dsRBD_dom"/>
</dbReference>
<evidence type="ECO:0000313" key="4">
    <source>
        <dbReference type="Proteomes" id="UP000027195"/>
    </source>
</evidence>
<keyword evidence="4" id="KW-1185">Reference proteome</keyword>
<proteinExistence type="predicted"/>
<evidence type="ECO:0000259" key="2">
    <source>
        <dbReference type="PROSITE" id="PS50137"/>
    </source>
</evidence>
<dbReference type="EMBL" id="KL198037">
    <property type="protein sequence ID" value="KDQ14420.1"/>
    <property type="molecule type" value="Genomic_DNA"/>
</dbReference>
<accession>A0A067MI91</accession>
<dbReference type="HOGENOM" id="CLU_2426714_0_0_1"/>
<reference evidence="4" key="1">
    <citation type="journal article" date="2014" name="Proc. Natl. Acad. Sci. U.S.A.">
        <title>Extensive sampling of basidiomycete genomes demonstrates inadequacy of the white-rot/brown-rot paradigm for wood decay fungi.</title>
        <authorList>
            <person name="Riley R."/>
            <person name="Salamov A.A."/>
            <person name="Brown D.W."/>
            <person name="Nagy L.G."/>
            <person name="Floudas D."/>
            <person name="Held B.W."/>
            <person name="Levasseur A."/>
            <person name="Lombard V."/>
            <person name="Morin E."/>
            <person name="Otillar R."/>
            <person name="Lindquist E.A."/>
            <person name="Sun H."/>
            <person name="LaButti K.M."/>
            <person name="Schmutz J."/>
            <person name="Jabbour D."/>
            <person name="Luo H."/>
            <person name="Baker S.E."/>
            <person name="Pisabarro A.G."/>
            <person name="Walton J.D."/>
            <person name="Blanchette R.A."/>
            <person name="Henrissat B."/>
            <person name="Martin F."/>
            <person name="Cullen D."/>
            <person name="Hibbett D.S."/>
            <person name="Grigoriev I.V."/>
        </authorList>
    </citation>
    <scope>NUCLEOTIDE SEQUENCE [LARGE SCALE GENOMIC DNA]</scope>
    <source>
        <strain evidence="4">FD-172 SS1</strain>
    </source>
</reference>
<keyword evidence="1" id="KW-0694">RNA-binding</keyword>
<sequence length="92" mass="10326">MSASGTPTPHSFHLLHDYFTSTRQPQIPEEDWTCETRGPCHQAVWHATVKFRGQAFAGTGSTKRIAKDEAALKVLVEMMRVHPLPMSEQPHS</sequence>